<keyword evidence="2 5" id="KW-0274">FAD</keyword>
<gene>
    <name evidence="7" type="ORF">FEM33_13645</name>
</gene>
<keyword evidence="8" id="KW-1185">Reference proteome</keyword>
<protein>
    <recommendedName>
        <fullName evidence="5">Flavin-dependent monooxygenase</fullName>
    </recommendedName>
    <alternativeName>
        <fullName evidence="5">TetX monooxygenase</fullName>
        <shortName evidence="5">TetX</shortName>
        <ecNumber evidence="5">1.14.13.-</ecNumber>
    </alternativeName>
</protein>
<dbReference type="InterPro" id="IPR043683">
    <property type="entry name" value="TetX_monooxygenase"/>
</dbReference>
<comment type="domain">
    <text evidence="5">Consists of an N-terminal FAD-binding domain with a Rossman fold and a C-terminal substrate-binding domain.</text>
</comment>
<comment type="subcellular location">
    <subcellularLocation>
        <location evidence="5">Cytoplasm</location>
    </subcellularLocation>
</comment>
<dbReference type="InterPro" id="IPR036188">
    <property type="entry name" value="FAD/NAD-bd_sf"/>
</dbReference>
<dbReference type="InterPro" id="IPR002938">
    <property type="entry name" value="FAD-bd"/>
</dbReference>
<proteinExistence type="inferred from homology"/>
<feature type="binding site" evidence="5">
    <location>
        <position position="43"/>
    </location>
    <ligand>
        <name>NADPH</name>
        <dbReference type="ChEBI" id="CHEBI:57783"/>
    </ligand>
</feature>
<evidence type="ECO:0000313" key="7">
    <source>
        <dbReference type="EMBL" id="KAA6439308.1"/>
    </source>
</evidence>
<comment type="cofactor">
    <cofactor evidence="5">
        <name>FAD</name>
        <dbReference type="ChEBI" id="CHEBI:57692"/>
    </cofactor>
</comment>
<dbReference type="EC" id="1.14.13.-" evidence="5"/>
<evidence type="ECO:0000256" key="4">
    <source>
        <dbReference type="ARBA" id="ARBA00023033"/>
    </source>
</evidence>
<evidence type="ECO:0000256" key="1">
    <source>
        <dbReference type="ARBA" id="ARBA00022630"/>
    </source>
</evidence>
<keyword evidence="5" id="KW-0521">NADP</keyword>
<evidence type="ECO:0000313" key="8">
    <source>
        <dbReference type="Proteomes" id="UP000323994"/>
    </source>
</evidence>
<reference evidence="7 8" key="1">
    <citation type="submission" date="2019-05" db="EMBL/GenBank/DDBJ databases">
        <authorList>
            <person name="Qu J.-H."/>
        </authorList>
    </citation>
    <scope>NUCLEOTIDE SEQUENCE [LARGE SCALE GENOMIC DNA]</scope>
    <source>
        <strain evidence="7 8">NS28</strain>
    </source>
</reference>
<organism evidence="7 8">
    <name type="scientific">Dyadobacter flavalbus</name>
    <dbReference type="NCBI Taxonomy" id="2579942"/>
    <lineage>
        <taxon>Bacteria</taxon>
        <taxon>Pseudomonadati</taxon>
        <taxon>Bacteroidota</taxon>
        <taxon>Cytophagia</taxon>
        <taxon>Cytophagales</taxon>
        <taxon>Spirosomataceae</taxon>
        <taxon>Dyadobacter</taxon>
    </lineage>
</organism>
<dbReference type="PANTHER" id="PTHR46972:SF1">
    <property type="entry name" value="FAD DEPENDENT OXIDOREDUCTASE DOMAIN-CONTAINING PROTEIN"/>
    <property type="match status" value="1"/>
</dbReference>
<feature type="binding site" evidence="5">
    <location>
        <position position="106"/>
    </location>
    <ligand>
        <name>FAD</name>
        <dbReference type="ChEBI" id="CHEBI:57692"/>
    </ligand>
</feature>
<evidence type="ECO:0000259" key="6">
    <source>
        <dbReference type="Pfam" id="PF01494"/>
    </source>
</evidence>
<dbReference type="SUPFAM" id="SSF51905">
    <property type="entry name" value="FAD/NAD(P)-binding domain"/>
    <property type="match status" value="1"/>
</dbReference>
<sequence length="376" mass="42188">MILHNKQIAIIGAGPAGLTLASLLQQQGVHVTVYERDRDAQARIWGGTLDLHKESGQAALKKAGLLHRYFTLAKPMGRTLADQHGNVFFSKKPTAENQYDQPEISRNDLRSLLLDSLSANTVVWDRKFTGLSQDNGRWRLHFDEKPDEVADLVIGANGGMSRVRPYVTDAQVEDTGTFIIQGEVLDPIHKCPSFYHLCNGNILMSSYQGNLLVANPVNHSTLAYGITFQRPEEWSNGLGLDFKSPDRIRTCLSERFTDWDQRYHELFKATSFFAGLPTRKLSLDQPWKADRPLPITLIGDAAHLMPPFVGKGVNTGLMDALLLADNLTSGNYQSIQAAIEDYEHKMFAYASEAQRASSENELEIRQPDFTFQRFIH</sequence>
<keyword evidence="4 5" id="KW-0503">Monooxygenase</keyword>
<dbReference type="HAMAP" id="MF_00845">
    <property type="entry name" value="TetX_monooxygenase"/>
    <property type="match status" value="1"/>
</dbReference>
<evidence type="ECO:0000256" key="5">
    <source>
        <dbReference type="HAMAP-Rule" id="MF_00845"/>
    </source>
</evidence>
<evidence type="ECO:0000256" key="3">
    <source>
        <dbReference type="ARBA" id="ARBA00023002"/>
    </source>
</evidence>
<accession>A0A5M8QVI4</accession>
<dbReference type="OrthoDB" id="9766816at2"/>
<dbReference type="GO" id="GO:0004497">
    <property type="term" value="F:monooxygenase activity"/>
    <property type="evidence" value="ECO:0007669"/>
    <property type="project" value="UniProtKB-UniRule"/>
</dbReference>
<dbReference type="AlphaFoldDB" id="A0A5M8QVI4"/>
<feature type="binding site" evidence="5">
    <location>
        <position position="300"/>
    </location>
    <ligand>
        <name>FAD</name>
        <dbReference type="ChEBI" id="CHEBI:57692"/>
    </ligand>
</feature>
<dbReference type="PRINTS" id="PR00420">
    <property type="entry name" value="RNGMNOXGNASE"/>
</dbReference>
<dbReference type="RefSeq" id="WP_139012558.1">
    <property type="nucleotide sequence ID" value="NZ_VBSN01000038.1"/>
</dbReference>
<keyword evidence="5" id="KW-0547">Nucleotide-binding</keyword>
<comment type="similarity">
    <text evidence="5">Belongs to the aromatic-ring hydroxylase family. TetX subfamily.</text>
</comment>
<dbReference type="EMBL" id="VBSN01000038">
    <property type="protein sequence ID" value="KAA6439308.1"/>
    <property type="molecule type" value="Genomic_DNA"/>
</dbReference>
<dbReference type="GO" id="GO:0005737">
    <property type="term" value="C:cytoplasm"/>
    <property type="evidence" value="ECO:0007669"/>
    <property type="project" value="UniProtKB-SubCell"/>
</dbReference>
<dbReference type="GO" id="GO:0046677">
    <property type="term" value="P:response to antibiotic"/>
    <property type="evidence" value="ECO:0007669"/>
    <property type="project" value="InterPro"/>
</dbReference>
<name>A0A5M8QVI4_9BACT</name>
<comment type="subunit">
    <text evidence="5">Monomer.</text>
</comment>
<feature type="domain" description="FAD-binding" evidence="6">
    <location>
        <begin position="7"/>
        <end position="352"/>
    </location>
</feature>
<dbReference type="PANTHER" id="PTHR46972">
    <property type="entry name" value="MONOOXYGENASE ASQM-RELATED"/>
    <property type="match status" value="1"/>
</dbReference>
<keyword evidence="3 5" id="KW-0560">Oxidoreductase</keyword>
<dbReference type="Pfam" id="PF01494">
    <property type="entry name" value="FAD_binding_3"/>
    <property type="match status" value="1"/>
</dbReference>
<keyword evidence="5" id="KW-0963">Cytoplasm</keyword>
<dbReference type="Proteomes" id="UP000323994">
    <property type="component" value="Unassembled WGS sequence"/>
</dbReference>
<evidence type="ECO:0000256" key="2">
    <source>
        <dbReference type="ARBA" id="ARBA00022827"/>
    </source>
</evidence>
<feature type="binding site" evidence="5">
    <location>
        <position position="50"/>
    </location>
    <ligand>
        <name>FAD</name>
        <dbReference type="ChEBI" id="CHEBI:57692"/>
    </ligand>
</feature>
<comment type="function">
    <text evidence="5">An FAD-requiring monooxygenase active on some tetracycline antibiotic derivatives, which leads to their inactivation. Hydroxylates carbon 11a of tetracycline and some analogs.</text>
</comment>
<dbReference type="GO" id="GO:0071949">
    <property type="term" value="F:FAD binding"/>
    <property type="evidence" value="ECO:0007669"/>
    <property type="project" value="InterPro"/>
</dbReference>
<comment type="catalytic activity">
    <reaction evidence="5">
        <text>a tetracycline + NADPH + O2 + H(+) = an 11a-hydroxytetracycline + NADP(+) + H2O</text>
        <dbReference type="Rhea" id="RHEA:61444"/>
        <dbReference type="ChEBI" id="CHEBI:15377"/>
        <dbReference type="ChEBI" id="CHEBI:15378"/>
        <dbReference type="ChEBI" id="CHEBI:15379"/>
        <dbReference type="ChEBI" id="CHEBI:57783"/>
        <dbReference type="ChEBI" id="CHEBI:58349"/>
        <dbReference type="ChEBI" id="CHEBI:144644"/>
        <dbReference type="ChEBI" id="CHEBI:144645"/>
    </reaction>
</comment>
<dbReference type="Gene3D" id="3.50.50.60">
    <property type="entry name" value="FAD/NAD(P)-binding domain"/>
    <property type="match status" value="1"/>
</dbReference>
<keyword evidence="1 5" id="KW-0285">Flavoprotein</keyword>
<comment type="caution">
    <text evidence="7">The sequence shown here is derived from an EMBL/GenBank/DDBJ whole genome shotgun (WGS) entry which is preliminary data.</text>
</comment>